<comment type="caution">
    <text evidence="2">The sequence shown here is derived from an EMBL/GenBank/DDBJ whole genome shotgun (WGS) entry which is preliminary data.</text>
</comment>
<keyword evidence="3" id="KW-1185">Reference proteome</keyword>
<organism evidence="2 3">
    <name type="scientific">Bacteroides gallinaceum</name>
    <dbReference type="NCBI Taxonomy" id="1462571"/>
    <lineage>
        <taxon>Bacteria</taxon>
        <taxon>Pseudomonadati</taxon>
        <taxon>Bacteroidota</taxon>
        <taxon>Bacteroidia</taxon>
        <taxon>Bacteroidales</taxon>
        <taxon>Bacteroidaceae</taxon>
        <taxon>Bacteroides</taxon>
    </lineage>
</organism>
<keyword evidence="1" id="KW-0732">Signal</keyword>
<sequence>MRSNILFLLLILLSCISCGNNRTKSVGTKSVVRFAIDTLSIVNTLNKNISIFVQNENVMSFKDTEKESISMSLLDVARKCKDKNEMALIALKNSNTLEIKVVVDNEIDTTYKYHISPYYDEDGIFSISGQCAPLTSIFSNPSQTVDIKKWLFREREHLTDDNIHLLQGIVNQLSHTKTTKYITNSIIPVIHGFSGLKYKVSSSIVADYYVLYACSTAKEIEAFVEDVVSNNFDLCVKSLNGGMECYRQAGSNGYKCICLIGINNDWSYKVQPLGLVAIDNLAPVSSISSLSDENSSITFPNNITVLFPTNKPQINGFCNVSVSNWAGNGIECNVSFVVSFAGDVKSVTVKRTKKLCYDSWTHRVENKVVDLTGKSSPYTFTYMLHFTDGDNYIPIIIEDNHGNKRELELNVRAEFVRTDVPSIDIDNNINIDNY</sequence>
<gene>
    <name evidence="2" type="ORF">QVO10_05195</name>
</gene>
<dbReference type="Proteomes" id="UP001167871">
    <property type="component" value="Unassembled WGS sequence"/>
</dbReference>
<evidence type="ECO:0000313" key="2">
    <source>
        <dbReference type="EMBL" id="MDN0048786.1"/>
    </source>
</evidence>
<evidence type="ECO:0000313" key="3">
    <source>
        <dbReference type="Proteomes" id="UP001167871"/>
    </source>
</evidence>
<dbReference type="PROSITE" id="PS51257">
    <property type="entry name" value="PROKAR_LIPOPROTEIN"/>
    <property type="match status" value="1"/>
</dbReference>
<protein>
    <submittedName>
        <fullName evidence="2">Uncharacterized protein</fullName>
    </submittedName>
</protein>
<evidence type="ECO:0000256" key="1">
    <source>
        <dbReference type="SAM" id="SignalP"/>
    </source>
</evidence>
<proteinExistence type="predicted"/>
<feature type="chain" id="PRO_5046902778" evidence="1">
    <location>
        <begin position="20"/>
        <end position="434"/>
    </location>
</feature>
<accession>A0ABT7X3Y2</accession>
<feature type="signal peptide" evidence="1">
    <location>
        <begin position="1"/>
        <end position="19"/>
    </location>
</feature>
<reference evidence="2" key="1">
    <citation type="submission" date="2023-06" db="EMBL/GenBank/DDBJ databases">
        <authorList>
            <person name="Zeman M."/>
            <person name="Kubasova T."/>
            <person name="Jahodarova E."/>
            <person name="Nykrynova M."/>
            <person name="Rychlik I."/>
        </authorList>
    </citation>
    <scope>NUCLEOTIDE SEQUENCE</scope>
    <source>
        <strain evidence="2">84_SSukc20</strain>
    </source>
</reference>
<name>A0ABT7X3Y2_9BACE</name>
<dbReference type="EMBL" id="JAUEII010000008">
    <property type="protein sequence ID" value="MDN0048786.1"/>
    <property type="molecule type" value="Genomic_DNA"/>
</dbReference>
<reference evidence="2" key="2">
    <citation type="submission" date="2024-05" db="EMBL/GenBank/DDBJ databases">
        <title>Identification and characterization of horizontal gene transfer across gut microbiota members of farm animals based on homology search.</title>
        <authorList>
            <person name="Schwarzerova J."/>
            <person name="Nykrynova M."/>
            <person name="Jureckova K."/>
            <person name="Cejkova D."/>
            <person name="Rychlik I."/>
        </authorList>
    </citation>
    <scope>NUCLEOTIDE SEQUENCE</scope>
    <source>
        <strain evidence="2">84_SSukc20</strain>
    </source>
</reference>